<protein>
    <submittedName>
        <fullName evidence="1">Uncharacterized protein</fullName>
    </submittedName>
</protein>
<accession>A0ACC3S9K9</accession>
<evidence type="ECO:0000313" key="1">
    <source>
        <dbReference type="EMBL" id="KAK8202242.1"/>
    </source>
</evidence>
<dbReference type="EMBL" id="JAMKPW020000033">
    <property type="protein sequence ID" value="KAK8202242.1"/>
    <property type="molecule type" value="Genomic_DNA"/>
</dbReference>
<comment type="caution">
    <text evidence="1">The sequence shown here is derived from an EMBL/GenBank/DDBJ whole genome shotgun (WGS) entry which is preliminary data.</text>
</comment>
<proteinExistence type="predicted"/>
<organism evidence="1 2">
    <name type="scientific">Zalaria obscura</name>
    <dbReference type="NCBI Taxonomy" id="2024903"/>
    <lineage>
        <taxon>Eukaryota</taxon>
        <taxon>Fungi</taxon>
        <taxon>Dikarya</taxon>
        <taxon>Ascomycota</taxon>
        <taxon>Pezizomycotina</taxon>
        <taxon>Dothideomycetes</taxon>
        <taxon>Dothideomycetidae</taxon>
        <taxon>Dothideales</taxon>
        <taxon>Zalariaceae</taxon>
        <taxon>Zalaria</taxon>
    </lineage>
</organism>
<keyword evidence="2" id="KW-1185">Reference proteome</keyword>
<evidence type="ECO:0000313" key="2">
    <source>
        <dbReference type="Proteomes" id="UP001320706"/>
    </source>
</evidence>
<sequence length="835" mass="91512">MPHVHRPPFFKHSTSASSDITNTMSATIENLLPPSLKIPTSSTSSSSSSSPDSPKASFLFPAHSIPSKRERSTRPAWIGPPARQRLTKSSAMKQDVKITFSKPGTQPPVYVTTSLSEPQWQPVEMHNTQKEEGEYEFWHEFEAEPGEYQYKFRLGPGDWWVLDEKSQTVEDGSGNRNNLLVVDAPKEQQAVSQQQLEKEGNFGAHIQDEATAPIIGVEDTTDNLDASADVPESEHSLMRHESIAPPERPKLDTSPADYDEETHAPLLRHESNIEQTASPARYDFAEQDHEELSPLFRHESGVGLLNPTDISKGRRTSQALDIDGDSDEEDEAPPLFRHESLALGAEEEDQAPLFRHESMLPDHAAEDLVDEQLPEEVFTKRSPSSSRHITEDGEDDVNDPSLERFPTDQAGIMQQLQRVSTILPDDTTEVMGTPPSPTISRGSSSGASQPPDPISPQSHGRLAREPSNLSMRSNTPHSLDAIGESEEEDSNPRLPVEAISAAAAVQSGLYAVSEVPGHEDRWTVDGKRKEEPKEQQPQAHIPEIVTSQDRTPLTPPMTPKTEGKEFDAAAGAQNKVSSPSAASDGTDEHHHDRKDNTIDNTSARSQASTVATSSTTAGKHAFLQTFLNVVFGVGSWFARLCGGRGRATDTEGRVDTVRRNVNAFLHGDIAAAASGWEAVSDEVDARVQDIRQTISSTLPYDLHAVSTFDVGPKDIQQIVLDTIPPKLEAVTQLLSGDSQAVQQELNLIVPRKLEQVSSNLEQQSKYAQRKIEALVPHGIDAASQELDVQVKHIHRNLEAAVPEELKGVQMGMQNLLEGKSVLDAMGKTARRSFGF</sequence>
<gene>
    <name evidence="1" type="ORF">M8818_005769</name>
</gene>
<name>A0ACC3S9K9_9PEZI</name>
<reference evidence="1" key="1">
    <citation type="submission" date="2024-02" db="EMBL/GenBank/DDBJ databases">
        <title>Metagenome Assembled Genome of Zalaria obscura JY119.</title>
        <authorList>
            <person name="Vighnesh L."/>
            <person name="Jagadeeshwari U."/>
            <person name="Venkata Ramana C."/>
            <person name="Sasikala C."/>
        </authorList>
    </citation>
    <scope>NUCLEOTIDE SEQUENCE</scope>
    <source>
        <strain evidence="1">JY119</strain>
    </source>
</reference>
<dbReference type="Proteomes" id="UP001320706">
    <property type="component" value="Unassembled WGS sequence"/>
</dbReference>